<feature type="chain" id="PRO_5037866678" evidence="1">
    <location>
        <begin position="26"/>
        <end position="172"/>
    </location>
</feature>
<evidence type="ECO:0000256" key="1">
    <source>
        <dbReference type="SAM" id="SignalP"/>
    </source>
</evidence>
<accession>A0A951IZ37</accession>
<gene>
    <name evidence="2" type="ORF">EGN73_09510</name>
</gene>
<dbReference type="InterPro" id="IPR021314">
    <property type="entry name" value="DUF2911"/>
</dbReference>
<protein>
    <submittedName>
        <fullName evidence="2">DUF2911 domain-containing protein</fullName>
    </submittedName>
</protein>
<dbReference type="Proteomes" id="UP000727490">
    <property type="component" value="Unassembled WGS sequence"/>
</dbReference>
<reference evidence="2 3" key="1">
    <citation type="journal article" date="2020" name="Syst. Appl. Microbiol.">
        <title>Arthrospiribacter ruber gen. nov., sp. nov., a novel bacterium isolated from Arthrospira cultures.</title>
        <authorList>
            <person name="Waleron M."/>
            <person name="Misztak A."/>
            <person name="Waleron M.M."/>
            <person name="Furmaniak M."/>
            <person name="Mrozik A."/>
            <person name="Waleron K."/>
        </authorList>
    </citation>
    <scope>NUCLEOTIDE SEQUENCE [LARGE SCALE GENOMIC DNA]</scope>
    <source>
        <strain evidence="2 3">DPMB0001</strain>
    </source>
</reference>
<dbReference type="AlphaFoldDB" id="A0A951IZ37"/>
<name>A0A951IZ37_9BACT</name>
<feature type="signal peptide" evidence="1">
    <location>
        <begin position="1"/>
        <end position="25"/>
    </location>
</feature>
<organism evidence="2 3">
    <name type="scientific">Arthrospiribacter ruber</name>
    <dbReference type="NCBI Taxonomy" id="2487934"/>
    <lineage>
        <taxon>Bacteria</taxon>
        <taxon>Pseudomonadati</taxon>
        <taxon>Bacteroidota</taxon>
        <taxon>Cytophagia</taxon>
        <taxon>Cytophagales</taxon>
        <taxon>Cyclobacteriaceae</taxon>
        <taxon>Arthrospiribacter</taxon>
    </lineage>
</organism>
<evidence type="ECO:0000313" key="3">
    <source>
        <dbReference type="Proteomes" id="UP000727490"/>
    </source>
</evidence>
<keyword evidence="1" id="KW-0732">Signal</keyword>
<evidence type="ECO:0000313" key="2">
    <source>
        <dbReference type="EMBL" id="MBW3468048.1"/>
    </source>
</evidence>
<keyword evidence="3" id="KW-1185">Reference proteome</keyword>
<dbReference type="RefSeq" id="WP_219288751.1">
    <property type="nucleotide sequence ID" value="NZ_RPHB01000004.1"/>
</dbReference>
<sequence length="172" mass="18877">MKNRTNFIAAGILSFLLVFSGVAIAQNQERVSPPRTASGTVAGSEITINYSSPAVNGRQVWGVLVPLGEIWRAGANEATTFETSKDIKVQGKELPAGKYSLFLIPNEGESTLIFNKDTGLWGTNNYDSSKDALRVNIPASQTATLEERLVYEVKPDGVEMRWEYGRGFFKID</sequence>
<dbReference type="EMBL" id="RPHB01000004">
    <property type="protein sequence ID" value="MBW3468048.1"/>
    <property type="molecule type" value="Genomic_DNA"/>
</dbReference>
<comment type="caution">
    <text evidence="2">The sequence shown here is derived from an EMBL/GenBank/DDBJ whole genome shotgun (WGS) entry which is preliminary data.</text>
</comment>
<dbReference type="Pfam" id="PF11138">
    <property type="entry name" value="DUF2911"/>
    <property type="match status" value="1"/>
</dbReference>
<proteinExistence type="predicted"/>